<dbReference type="AlphaFoldDB" id="A0A7Z8YN41"/>
<evidence type="ECO:0000256" key="1">
    <source>
        <dbReference type="SAM" id="MobiDB-lite"/>
    </source>
</evidence>
<accession>A0A7Z8YN41</accession>
<evidence type="ECO:0000313" key="2">
    <source>
        <dbReference type="EMBL" id="VDH03644.1"/>
    </source>
</evidence>
<feature type="region of interest" description="Disordered" evidence="1">
    <location>
        <begin position="226"/>
        <end position="255"/>
    </location>
</feature>
<evidence type="ECO:0008006" key="4">
    <source>
        <dbReference type="Google" id="ProtNLM"/>
    </source>
</evidence>
<dbReference type="Proteomes" id="UP000270205">
    <property type="component" value="Unassembled WGS sequence"/>
</dbReference>
<comment type="caution">
    <text evidence="2">The sequence shown here is derived from an EMBL/GenBank/DDBJ whole genome shotgun (WGS) entry which is preliminary data.</text>
</comment>
<protein>
    <recommendedName>
        <fullName evidence="4">Lipoprotein</fullName>
    </recommendedName>
</protein>
<reference evidence="2 3" key="1">
    <citation type="submission" date="2018-11" db="EMBL/GenBank/DDBJ databases">
        <authorList>
            <consortium name="Pathogen Informatics"/>
        </authorList>
    </citation>
    <scope>NUCLEOTIDE SEQUENCE [LARGE SCALE GENOMIC DNA]</scope>
    <source>
        <strain evidence="2 3">NCTC12929</strain>
    </source>
</reference>
<dbReference type="PROSITE" id="PS51257">
    <property type="entry name" value="PROKAR_LIPOPROTEIN"/>
    <property type="match status" value="1"/>
</dbReference>
<name>A0A7Z8YN41_9FLAO</name>
<proteinExistence type="predicted"/>
<dbReference type="EMBL" id="UYIV01000001">
    <property type="protein sequence ID" value="VDH03644.1"/>
    <property type="molecule type" value="Genomic_DNA"/>
</dbReference>
<gene>
    <name evidence="2" type="ORF">NCTC12929_01031</name>
</gene>
<evidence type="ECO:0000313" key="3">
    <source>
        <dbReference type="Proteomes" id="UP000270205"/>
    </source>
</evidence>
<organism evidence="2 3">
    <name type="scientific">Bergeyella zoohelcum</name>
    <dbReference type="NCBI Taxonomy" id="1015"/>
    <lineage>
        <taxon>Bacteria</taxon>
        <taxon>Pseudomonadati</taxon>
        <taxon>Bacteroidota</taxon>
        <taxon>Flavobacteriia</taxon>
        <taxon>Flavobacteriales</taxon>
        <taxon>Weeksellaceae</taxon>
        <taxon>Bergeyella</taxon>
    </lineage>
</organism>
<dbReference type="RefSeq" id="WP_125151040.1">
    <property type="nucleotide sequence ID" value="NZ_UYIV01000001.1"/>
</dbReference>
<sequence length="461" mass="52019">MRYIGVLLILLLIGCRTEEQWLEETQRSQYFRTLGETHKEGFPYGSKFRDLFQRRDSIQHTKNKKFTPLVLGKDAKLRQNTPYIEWNIYTEPMMGNGEVWVLYPLVEHGRVRDIFGVTLSEDRTVLGSYIISPETEYYDEFKEKMNVALEQLGKPKTEQLSYNRGMVAKVRCTGEDVCDIEEVVISAPPRSPRYYFFTSYYDYGSDSGGCGDFNDCSYSGNIGGGGGGGATPPPEDNQNPCKKVSDKLNNPKVTPKINELKNNAKLNGEKGFKIKANGEPSVVVDGGSHSVNMGDMSGYEGVYHNHPVNGTPMFSVQDIENLLYLALFQGNGNQGNAYSGLTGAATCSSCPGGYYNFHYIMQYTGIDYNELGQFVNNAQWNVKEIRAYYQNLHLELMYGPNHHYNYQYNNLSHEGVEKLFFGVLDKMGLKDKISLKRVNANNEVENITVDSNNNIKVKPCN</sequence>